<dbReference type="CDD" id="cd00167">
    <property type="entry name" value="SANT"/>
    <property type="match status" value="3"/>
</dbReference>
<keyword evidence="6" id="KW-0805">Transcription regulation</keyword>
<dbReference type="SMART" id="SM01381">
    <property type="entry name" value="7TM_GPCR_Srsx"/>
    <property type="match status" value="1"/>
</dbReference>
<protein>
    <submittedName>
        <fullName evidence="18">Uncharacterized protein</fullName>
    </submittedName>
</protein>
<dbReference type="InterPro" id="IPR051575">
    <property type="entry name" value="Myb-like_DNA-bd"/>
</dbReference>
<keyword evidence="9" id="KW-0804">Transcription</keyword>
<evidence type="ECO:0000259" key="16">
    <source>
        <dbReference type="PROSITE" id="PS51294"/>
    </source>
</evidence>
<evidence type="ECO:0000256" key="4">
    <source>
        <dbReference type="ARBA" id="ARBA00022737"/>
    </source>
</evidence>
<keyword evidence="5 12" id="KW-1133">Transmembrane helix</keyword>
<feature type="domain" description="Myb-like" evidence="13">
    <location>
        <begin position="702"/>
        <end position="753"/>
    </location>
</feature>
<feature type="domain" description="SANT" evidence="15">
    <location>
        <begin position="653"/>
        <end position="695"/>
    </location>
</feature>
<feature type="transmembrane region" description="Helical" evidence="12">
    <location>
        <begin position="128"/>
        <end position="148"/>
    </location>
</feature>
<dbReference type="InterPro" id="IPR000276">
    <property type="entry name" value="GPCR_Rhodpsn"/>
</dbReference>
<feature type="domain" description="Myb-like" evidence="13">
    <location>
        <begin position="595"/>
        <end position="649"/>
    </location>
</feature>
<name>A0A914VIN6_9BILA</name>
<dbReference type="InterPro" id="IPR009057">
    <property type="entry name" value="Homeodomain-like_sf"/>
</dbReference>
<dbReference type="Gene3D" id="1.10.10.60">
    <property type="entry name" value="Homeodomain-like"/>
    <property type="match status" value="4"/>
</dbReference>
<keyword evidence="17" id="KW-1185">Reference proteome</keyword>
<dbReference type="GO" id="GO:0004930">
    <property type="term" value="F:G protein-coupled receptor activity"/>
    <property type="evidence" value="ECO:0007669"/>
    <property type="project" value="InterPro"/>
</dbReference>
<dbReference type="Pfam" id="PF10320">
    <property type="entry name" value="7TM_GPCR_Srsx"/>
    <property type="match status" value="1"/>
</dbReference>
<dbReference type="SUPFAM" id="SSF81321">
    <property type="entry name" value="Family A G protein-coupled receptor-like"/>
    <property type="match status" value="1"/>
</dbReference>
<evidence type="ECO:0000256" key="12">
    <source>
        <dbReference type="SAM" id="Phobius"/>
    </source>
</evidence>
<dbReference type="Pfam" id="PF13921">
    <property type="entry name" value="Myb_DNA-bind_6"/>
    <property type="match status" value="1"/>
</dbReference>
<feature type="transmembrane region" description="Helical" evidence="12">
    <location>
        <begin position="172"/>
        <end position="194"/>
    </location>
</feature>
<feature type="domain" description="HTH myb-type" evidence="16">
    <location>
        <begin position="595"/>
        <end position="647"/>
    </location>
</feature>
<feature type="domain" description="G-protein coupled receptors family 1 profile" evidence="14">
    <location>
        <begin position="30"/>
        <end position="230"/>
    </location>
</feature>
<dbReference type="WBParaSite" id="PSAMB.scaffold2008size26075.g15901.t1">
    <property type="protein sequence ID" value="PSAMB.scaffold2008size26075.g15901.t1"/>
    <property type="gene ID" value="PSAMB.scaffold2008size26075.g15901"/>
</dbReference>
<dbReference type="InterPro" id="IPR017452">
    <property type="entry name" value="GPCR_Rhodpsn_7TM"/>
</dbReference>
<dbReference type="PROSITE" id="PS50262">
    <property type="entry name" value="G_PROTEIN_RECEP_F1_2"/>
    <property type="match status" value="1"/>
</dbReference>
<organism evidence="17 18">
    <name type="scientific">Plectus sambesii</name>
    <dbReference type="NCBI Taxonomy" id="2011161"/>
    <lineage>
        <taxon>Eukaryota</taxon>
        <taxon>Metazoa</taxon>
        <taxon>Ecdysozoa</taxon>
        <taxon>Nematoda</taxon>
        <taxon>Chromadorea</taxon>
        <taxon>Plectida</taxon>
        <taxon>Plectina</taxon>
        <taxon>Plectoidea</taxon>
        <taxon>Plectidae</taxon>
        <taxon>Plectus</taxon>
    </lineage>
</organism>
<dbReference type="PROSITE" id="PS51293">
    <property type="entry name" value="SANT"/>
    <property type="match status" value="1"/>
</dbReference>
<keyword evidence="4" id="KW-0677">Repeat</keyword>
<dbReference type="SMART" id="SM00717">
    <property type="entry name" value="SANT"/>
    <property type="match status" value="5"/>
</dbReference>
<dbReference type="AlphaFoldDB" id="A0A914VIN6"/>
<feature type="transmembrane region" description="Helical" evidence="12">
    <location>
        <begin position="48"/>
        <end position="66"/>
    </location>
</feature>
<feature type="region of interest" description="Disordered" evidence="11">
    <location>
        <begin position="905"/>
        <end position="939"/>
    </location>
</feature>
<dbReference type="CDD" id="cd00637">
    <property type="entry name" value="7tm_classA_rhodopsin-like"/>
    <property type="match status" value="1"/>
</dbReference>
<evidence type="ECO:0000313" key="18">
    <source>
        <dbReference type="WBParaSite" id="PSAMB.scaffold2008size26075.g15901.t1"/>
    </source>
</evidence>
<accession>A0A914VIN6</accession>
<feature type="domain" description="Myb-like" evidence="13">
    <location>
        <begin position="650"/>
        <end position="701"/>
    </location>
</feature>
<evidence type="ECO:0000256" key="6">
    <source>
        <dbReference type="ARBA" id="ARBA00023015"/>
    </source>
</evidence>
<dbReference type="InterPro" id="IPR017884">
    <property type="entry name" value="SANT_dom"/>
</dbReference>
<dbReference type="FunFam" id="1.10.10.60:FF:000010">
    <property type="entry name" value="Transcriptional activator Myb isoform A"/>
    <property type="match status" value="1"/>
</dbReference>
<dbReference type="PROSITE" id="PS51294">
    <property type="entry name" value="HTH_MYB"/>
    <property type="match status" value="3"/>
</dbReference>
<dbReference type="PROSITE" id="PS50090">
    <property type="entry name" value="MYB_LIKE"/>
    <property type="match status" value="4"/>
</dbReference>
<dbReference type="Pfam" id="PF00249">
    <property type="entry name" value="Myb_DNA-binding"/>
    <property type="match status" value="2"/>
</dbReference>
<evidence type="ECO:0000259" key="13">
    <source>
        <dbReference type="PROSITE" id="PS50090"/>
    </source>
</evidence>
<evidence type="ECO:0000256" key="9">
    <source>
        <dbReference type="ARBA" id="ARBA00023163"/>
    </source>
</evidence>
<evidence type="ECO:0000256" key="2">
    <source>
        <dbReference type="ARBA" id="ARBA00004370"/>
    </source>
</evidence>
<evidence type="ECO:0000256" key="7">
    <source>
        <dbReference type="ARBA" id="ARBA00023125"/>
    </source>
</evidence>
<dbReference type="GO" id="GO:0042796">
    <property type="term" value="P:snRNA transcription by RNA polymerase III"/>
    <property type="evidence" value="ECO:0007669"/>
    <property type="project" value="TreeGrafter"/>
</dbReference>
<feature type="region of interest" description="Disordered" evidence="11">
    <location>
        <begin position="752"/>
        <end position="802"/>
    </location>
</feature>
<dbReference type="Proteomes" id="UP000887566">
    <property type="component" value="Unplaced"/>
</dbReference>
<evidence type="ECO:0000259" key="14">
    <source>
        <dbReference type="PROSITE" id="PS50262"/>
    </source>
</evidence>
<feature type="transmembrane region" description="Helical" evidence="12">
    <location>
        <begin position="86"/>
        <end position="108"/>
    </location>
</feature>
<keyword evidence="7" id="KW-0238">DNA-binding</keyword>
<feature type="compositionally biased region" description="Low complexity" evidence="11">
    <location>
        <begin position="923"/>
        <end position="934"/>
    </location>
</feature>
<sequence>MKMTESNMEDVYPWGMAIATMIMSLFGVFGNSLIIIATMSEKSLQHRCNFLIATLALADIIASAYFVQLRIIIMLRGFYWTNVKCFLWSVYGLMALNVQSGMGLVLGVDRLLAIVQPVRYRNWDSKKYLIFSIVPVLCYSVAITGFGWTQTSNNATVVVCLPPTAYASNARMVWVFSNVFIVFLVLIAYGTAQYKIRRANHSSHSEESVIIGKRLLTSLSCVMVVYSATWALTVAALFANQTTFFLFPIIIHLMMMDQGGGNGEEDDIAQLLIDEEELMSAIGAPSESISSSSAMGGTAATATFPGQSAIGVTFTYDGTSMTQSSMHNRPDDTMDWELQPNIETNLAINQAYQELLDNLIRRVEMGLGRVRERQKILTSMRESSSTTSSKKKVPAVQFLPPYFKDSSGMAPPHNRDKREKLELGEFDALIKEPKKWTKAEQDLLKSAVRSSLIETRLVSSLSRKELLQDKIAASGQHNSSGEIEAWKDELRSISRTISYTKNLKDDQVFTGDYSTVDWIKIATYDFKGTRTPEQCRLAWVNEQAPEWSKDKWAKKEMDLLKQLGDSQVPWDDVAVRLGTRRTPWQCFEKYQSELNDNMHKKNWTPEEDEQLRNVVETVRSGSSIPWDQVAYYMEGRTRQQCSVRWRRSVDQNIKKGRWSEEEDLLLMLAVSKYGARDWQKMAEMVPGRTDSQCRERWCNSLDKSNKMTPWTEEEDETLRYAVDTFGFGEWAQCSRLLPGRNPQACKMRFRSLTASGKKRLPQKKANNSAIVKRRSKRLSSSSGDDTEEESGAEEGEMFASPMGTRTLRSASVKLVIPQNPLQHEQRRQNPPHLGRTKKAHEKKEKVRQRFEELTGIKAEQMQSETNNNNVDEVLATLPDDARRLIKLKLDAIKFKHAQQKELVSDTDVINSQAPPKKRKRESSAPPTSSAGTSEAKTEENLIDEAREEINCLELESALEKLVGDLDQRSVMETRTRHVDAFYIATKRLYEEALSCSKELMPTLPPSLGSIAGLHKLFNTHSDLVQV</sequence>
<keyword evidence="8 12" id="KW-0472">Membrane</keyword>
<dbReference type="InterPro" id="IPR019424">
    <property type="entry name" value="7TM_GPCR_Srsx"/>
</dbReference>
<evidence type="ECO:0000256" key="11">
    <source>
        <dbReference type="SAM" id="MobiDB-lite"/>
    </source>
</evidence>
<dbReference type="GO" id="GO:0000978">
    <property type="term" value="F:RNA polymerase II cis-regulatory region sequence-specific DNA binding"/>
    <property type="evidence" value="ECO:0007669"/>
    <property type="project" value="TreeGrafter"/>
</dbReference>
<dbReference type="GO" id="GO:0016020">
    <property type="term" value="C:membrane"/>
    <property type="evidence" value="ECO:0007669"/>
    <property type="project" value="UniProtKB-SubCell"/>
</dbReference>
<proteinExistence type="predicted"/>
<feature type="domain" description="Myb-like" evidence="13">
    <location>
        <begin position="544"/>
        <end position="594"/>
    </location>
</feature>
<dbReference type="Gene3D" id="1.20.1070.10">
    <property type="entry name" value="Rhodopsin 7-helix transmembrane proteins"/>
    <property type="match status" value="1"/>
</dbReference>
<feature type="compositionally biased region" description="Acidic residues" evidence="11">
    <location>
        <begin position="784"/>
        <end position="796"/>
    </location>
</feature>
<feature type="transmembrane region" description="Helical" evidence="12">
    <location>
        <begin position="215"/>
        <end position="239"/>
    </location>
</feature>
<dbReference type="GO" id="GO:0001006">
    <property type="term" value="F:RNA polymerase III type 3 promoter sequence-specific DNA binding"/>
    <property type="evidence" value="ECO:0007669"/>
    <property type="project" value="TreeGrafter"/>
</dbReference>
<dbReference type="InterPro" id="IPR017930">
    <property type="entry name" value="Myb_dom"/>
</dbReference>
<dbReference type="PANTHER" id="PTHR46621:SF1">
    <property type="entry name" value="SNRNA-ACTIVATING PROTEIN COMPLEX SUBUNIT 4"/>
    <property type="match status" value="1"/>
</dbReference>
<evidence type="ECO:0000313" key="17">
    <source>
        <dbReference type="Proteomes" id="UP000887566"/>
    </source>
</evidence>
<dbReference type="InterPro" id="IPR001005">
    <property type="entry name" value="SANT/Myb"/>
</dbReference>
<feature type="domain" description="HTH myb-type" evidence="16">
    <location>
        <begin position="709"/>
        <end position="757"/>
    </location>
</feature>
<comment type="subcellular location">
    <subcellularLocation>
        <location evidence="2">Membrane</location>
    </subcellularLocation>
    <subcellularLocation>
        <location evidence="1">Nucleus</location>
    </subcellularLocation>
</comment>
<evidence type="ECO:0000256" key="8">
    <source>
        <dbReference type="ARBA" id="ARBA00023136"/>
    </source>
</evidence>
<dbReference type="PANTHER" id="PTHR46621">
    <property type="entry name" value="SNRNA-ACTIVATING PROTEIN COMPLEX SUBUNIT 4"/>
    <property type="match status" value="1"/>
</dbReference>
<reference evidence="18" key="1">
    <citation type="submission" date="2022-11" db="UniProtKB">
        <authorList>
            <consortium name="WormBaseParasite"/>
        </authorList>
    </citation>
    <scope>IDENTIFICATION</scope>
</reference>
<feature type="region of interest" description="Disordered" evidence="11">
    <location>
        <begin position="818"/>
        <end position="847"/>
    </location>
</feature>
<keyword evidence="10" id="KW-0539">Nucleus</keyword>
<dbReference type="SUPFAM" id="SSF46689">
    <property type="entry name" value="Homeodomain-like"/>
    <property type="match status" value="3"/>
</dbReference>
<dbReference type="GO" id="GO:0019185">
    <property type="term" value="C:snRNA-activating protein complex"/>
    <property type="evidence" value="ECO:0007669"/>
    <property type="project" value="TreeGrafter"/>
</dbReference>
<evidence type="ECO:0000256" key="1">
    <source>
        <dbReference type="ARBA" id="ARBA00004123"/>
    </source>
</evidence>
<dbReference type="GO" id="GO:0005634">
    <property type="term" value="C:nucleus"/>
    <property type="evidence" value="ECO:0007669"/>
    <property type="project" value="UniProtKB-SubCell"/>
</dbReference>
<evidence type="ECO:0000259" key="15">
    <source>
        <dbReference type="PROSITE" id="PS51293"/>
    </source>
</evidence>
<evidence type="ECO:0000256" key="10">
    <source>
        <dbReference type="ARBA" id="ARBA00023242"/>
    </source>
</evidence>
<dbReference type="GO" id="GO:0042795">
    <property type="term" value="P:snRNA transcription by RNA polymerase II"/>
    <property type="evidence" value="ECO:0007669"/>
    <property type="project" value="TreeGrafter"/>
</dbReference>
<feature type="transmembrane region" description="Helical" evidence="12">
    <location>
        <begin position="12"/>
        <end position="36"/>
    </location>
</feature>
<keyword evidence="3 12" id="KW-0812">Transmembrane</keyword>
<feature type="domain" description="HTH myb-type" evidence="16">
    <location>
        <begin position="650"/>
        <end position="705"/>
    </location>
</feature>
<evidence type="ECO:0000256" key="3">
    <source>
        <dbReference type="ARBA" id="ARBA00022692"/>
    </source>
</evidence>
<evidence type="ECO:0000256" key="5">
    <source>
        <dbReference type="ARBA" id="ARBA00022989"/>
    </source>
</evidence>